<organism evidence="2 3">
    <name type="scientific">Sedimentitalea arenosa</name>
    <dbReference type="NCBI Taxonomy" id="2798803"/>
    <lineage>
        <taxon>Bacteria</taxon>
        <taxon>Pseudomonadati</taxon>
        <taxon>Pseudomonadota</taxon>
        <taxon>Alphaproteobacteria</taxon>
        <taxon>Rhodobacterales</taxon>
        <taxon>Paracoccaceae</taxon>
        <taxon>Sedimentitalea</taxon>
    </lineage>
</organism>
<proteinExistence type="predicted"/>
<protein>
    <recommendedName>
        <fullName evidence="4">Cation/multidrug efflux pump</fullName>
    </recommendedName>
</protein>
<dbReference type="EMBL" id="JAELVR010000008">
    <property type="protein sequence ID" value="MBJ6372342.1"/>
    <property type="molecule type" value="Genomic_DNA"/>
</dbReference>
<keyword evidence="1" id="KW-1133">Transmembrane helix</keyword>
<name>A0A8J7IVT6_9RHOB</name>
<reference evidence="2" key="1">
    <citation type="submission" date="2020-12" db="EMBL/GenBank/DDBJ databases">
        <title>Sedimentitalea sp. nov., isolated from sand in Incheon.</title>
        <authorList>
            <person name="Kim W."/>
        </authorList>
    </citation>
    <scope>NUCLEOTIDE SEQUENCE</scope>
    <source>
        <strain evidence="2">CAU 1593</strain>
    </source>
</reference>
<evidence type="ECO:0008006" key="4">
    <source>
        <dbReference type="Google" id="ProtNLM"/>
    </source>
</evidence>
<keyword evidence="1" id="KW-0472">Membrane</keyword>
<dbReference type="RefSeq" id="WP_199025224.1">
    <property type="nucleotide sequence ID" value="NZ_JAELVR010000008.1"/>
</dbReference>
<evidence type="ECO:0000256" key="1">
    <source>
        <dbReference type="SAM" id="Phobius"/>
    </source>
</evidence>
<gene>
    <name evidence="2" type="ORF">JF290_12465</name>
</gene>
<evidence type="ECO:0000313" key="3">
    <source>
        <dbReference type="Proteomes" id="UP000619079"/>
    </source>
</evidence>
<keyword evidence="1" id="KW-0812">Transmembrane</keyword>
<dbReference type="AlphaFoldDB" id="A0A8J7IVT6"/>
<sequence>MVAFFRLMFILMIVLTIVYVTLSLYSRSVRRNKLEAHWKTKGLTGDREAFVQRGLQKYDKSFRRKLILGVYVVPLMAIAVLVYVTNFM</sequence>
<comment type="caution">
    <text evidence="2">The sequence shown here is derived from an EMBL/GenBank/DDBJ whole genome shotgun (WGS) entry which is preliminary data.</text>
</comment>
<accession>A0A8J7IVT6</accession>
<dbReference type="Proteomes" id="UP000619079">
    <property type="component" value="Unassembled WGS sequence"/>
</dbReference>
<evidence type="ECO:0000313" key="2">
    <source>
        <dbReference type="EMBL" id="MBJ6372342.1"/>
    </source>
</evidence>
<feature type="transmembrane region" description="Helical" evidence="1">
    <location>
        <begin position="6"/>
        <end position="25"/>
    </location>
</feature>
<keyword evidence="3" id="KW-1185">Reference proteome</keyword>
<feature type="transmembrane region" description="Helical" evidence="1">
    <location>
        <begin position="66"/>
        <end position="85"/>
    </location>
</feature>